<name>A0A2H3NZ42_9BACT</name>
<evidence type="ECO:0000259" key="3">
    <source>
        <dbReference type="Pfam" id="PF21783"/>
    </source>
</evidence>
<evidence type="ECO:0000313" key="4">
    <source>
        <dbReference type="EMBL" id="PEN06066.1"/>
    </source>
</evidence>
<dbReference type="PANTHER" id="PTHR47197:SF3">
    <property type="entry name" value="DIHYDRO-HEME D1 DEHYDROGENASE"/>
    <property type="match status" value="1"/>
</dbReference>
<feature type="chain" id="PRO_5013957787" description="YNCE-like beta-propeller domain-containing protein" evidence="2">
    <location>
        <begin position="22"/>
        <end position="337"/>
    </location>
</feature>
<gene>
    <name evidence="4" type="ORF">CRI93_11345</name>
</gene>
<dbReference type="NCBIfam" id="TIGR02276">
    <property type="entry name" value="beta_rpt_yvtn"/>
    <property type="match status" value="1"/>
</dbReference>
<evidence type="ECO:0000256" key="1">
    <source>
        <dbReference type="ARBA" id="ARBA00022729"/>
    </source>
</evidence>
<keyword evidence="5" id="KW-1185">Reference proteome</keyword>
<dbReference type="OrthoDB" id="9803927at2"/>
<comment type="caution">
    <text evidence="4">The sequence shown here is derived from an EMBL/GenBank/DDBJ whole genome shotgun (WGS) entry which is preliminary data.</text>
</comment>
<accession>A0A2H3NZ42</accession>
<dbReference type="SUPFAM" id="SSF51004">
    <property type="entry name" value="C-terminal (heme d1) domain of cytochrome cd1-nitrite reductase"/>
    <property type="match status" value="1"/>
</dbReference>
<evidence type="ECO:0000256" key="2">
    <source>
        <dbReference type="SAM" id="SignalP"/>
    </source>
</evidence>
<reference evidence="4 5" key="1">
    <citation type="submission" date="2017-10" db="EMBL/GenBank/DDBJ databases">
        <title>Draft genome of Longimonas halophila.</title>
        <authorList>
            <person name="Goh K.M."/>
            <person name="Shamsir M.S."/>
            <person name="Lim S.W."/>
        </authorList>
    </citation>
    <scope>NUCLEOTIDE SEQUENCE [LARGE SCALE GENOMIC DNA]</scope>
    <source>
        <strain evidence="4 5">KCTC 42399</strain>
    </source>
</reference>
<feature type="signal peptide" evidence="2">
    <location>
        <begin position="1"/>
        <end position="21"/>
    </location>
</feature>
<keyword evidence="1 2" id="KW-0732">Signal</keyword>
<dbReference type="InterPro" id="IPR011964">
    <property type="entry name" value="YVTN_b-propeller_repeat"/>
</dbReference>
<dbReference type="Proteomes" id="UP000221024">
    <property type="component" value="Unassembled WGS sequence"/>
</dbReference>
<sequence length="337" mass="35144">MIPRFLLVLLTASLVSMTACTNDASTPSDSTSTTTVDTSSADTGTVLIADKTDDLLYFVDRATRSVEDSIAVGRGPHEVAVHPFEPVAYVANYEGEGSISIIDLETHTERERVMLEPGSRPHGIQVDAAGTAVYVTAEGLQAVLELDPQTGAVKRTLSTGQEGTHMLALGGAHIYTANIGSGTATALNREAGNVDAHIATGEGAEGIALTPDGREVWVSNRAEDTVSIIDSETLAVVDSFTVEGFPLRIYMTPNGDTALLACAQANEVALVDVATREVMARLPTGDTPVGIQITPDGTEAFVGNMNGGSVTVIDLEEQTVVDTLPLGTGPDGMAFVE</sequence>
<dbReference type="InterPro" id="IPR015943">
    <property type="entry name" value="WD40/YVTN_repeat-like_dom_sf"/>
</dbReference>
<feature type="domain" description="YNCE-like beta-propeller" evidence="3">
    <location>
        <begin position="126"/>
        <end position="292"/>
    </location>
</feature>
<dbReference type="Gene3D" id="2.130.10.10">
    <property type="entry name" value="YVTN repeat-like/Quinoprotein amine dehydrogenase"/>
    <property type="match status" value="2"/>
</dbReference>
<dbReference type="RefSeq" id="WP_098062755.1">
    <property type="nucleotide sequence ID" value="NZ_PDEP01000010.1"/>
</dbReference>
<dbReference type="AlphaFoldDB" id="A0A2H3NZ42"/>
<dbReference type="EMBL" id="PDEP01000010">
    <property type="protein sequence ID" value="PEN06066.1"/>
    <property type="molecule type" value="Genomic_DNA"/>
</dbReference>
<dbReference type="InterPro" id="IPR048433">
    <property type="entry name" value="YNCE-like_beta-prop"/>
</dbReference>
<organism evidence="4 5">
    <name type="scientific">Longimonas halophila</name>
    <dbReference type="NCBI Taxonomy" id="1469170"/>
    <lineage>
        <taxon>Bacteria</taxon>
        <taxon>Pseudomonadati</taxon>
        <taxon>Rhodothermota</taxon>
        <taxon>Rhodothermia</taxon>
        <taxon>Rhodothermales</taxon>
        <taxon>Salisaetaceae</taxon>
        <taxon>Longimonas</taxon>
    </lineage>
</organism>
<dbReference type="PROSITE" id="PS51257">
    <property type="entry name" value="PROKAR_LIPOPROTEIN"/>
    <property type="match status" value="1"/>
</dbReference>
<protein>
    <recommendedName>
        <fullName evidence="3">YNCE-like beta-propeller domain-containing protein</fullName>
    </recommendedName>
</protein>
<dbReference type="Pfam" id="PF21783">
    <property type="entry name" value="YNCE"/>
    <property type="match status" value="1"/>
</dbReference>
<dbReference type="PANTHER" id="PTHR47197">
    <property type="entry name" value="PROTEIN NIRF"/>
    <property type="match status" value="1"/>
</dbReference>
<dbReference type="InterPro" id="IPR011048">
    <property type="entry name" value="Haem_d1_sf"/>
</dbReference>
<dbReference type="InterPro" id="IPR051200">
    <property type="entry name" value="Host-pathogen_enzymatic-act"/>
</dbReference>
<proteinExistence type="predicted"/>
<evidence type="ECO:0000313" key="5">
    <source>
        <dbReference type="Proteomes" id="UP000221024"/>
    </source>
</evidence>